<keyword evidence="3" id="KW-1185">Reference proteome</keyword>
<gene>
    <name evidence="2" type="ORF">MUK42_31896</name>
</gene>
<organism evidence="2 3">
    <name type="scientific">Musa troglodytarum</name>
    <name type="common">fe'i banana</name>
    <dbReference type="NCBI Taxonomy" id="320322"/>
    <lineage>
        <taxon>Eukaryota</taxon>
        <taxon>Viridiplantae</taxon>
        <taxon>Streptophyta</taxon>
        <taxon>Embryophyta</taxon>
        <taxon>Tracheophyta</taxon>
        <taxon>Spermatophyta</taxon>
        <taxon>Magnoliopsida</taxon>
        <taxon>Liliopsida</taxon>
        <taxon>Zingiberales</taxon>
        <taxon>Musaceae</taxon>
        <taxon>Musa</taxon>
    </lineage>
</organism>
<reference evidence="2" key="1">
    <citation type="submission" date="2022-05" db="EMBL/GenBank/DDBJ databases">
        <title>The Musa troglodytarum L. genome provides insights into the mechanism of non-climacteric behaviour and enrichment of carotenoids.</title>
        <authorList>
            <person name="Wang J."/>
        </authorList>
    </citation>
    <scope>NUCLEOTIDE SEQUENCE</scope>
    <source>
        <tissue evidence="2">Leaf</tissue>
    </source>
</reference>
<evidence type="ECO:0000256" key="1">
    <source>
        <dbReference type="SAM" id="MobiDB-lite"/>
    </source>
</evidence>
<evidence type="ECO:0000313" key="2">
    <source>
        <dbReference type="EMBL" id="URD91699.1"/>
    </source>
</evidence>
<dbReference type="AlphaFoldDB" id="A0A9E7F8H9"/>
<evidence type="ECO:0000313" key="3">
    <source>
        <dbReference type="Proteomes" id="UP001055439"/>
    </source>
</evidence>
<proteinExistence type="predicted"/>
<feature type="region of interest" description="Disordered" evidence="1">
    <location>
        <begin position="75"/>
        <end position="145"/>
    </location>
</feature>
<accession>A0A9E7F8H9</accession>
<feature type="compositionally biased region" description="Basic residues" evidence="1">
    <location>
        <begin position="83"/>
        <end position="98"/>
    </location>
</feature>
<dbReference type="Proteomes" id="UP001055439">
    <property type="component" value="Chromosome 3"/>
</dbReference>
<protein>
    <submittedName>
        <fullName evidence="2">Uncharacterized protein</fullName>
    </submittedName>
</protein>
<sequence length="145" mass="16532">MQNRTKCRRPYAASRFFSLFFFPFFFALFLTVAWTCRGTHSTQRRVTSVSLRLEAADGSRPANAPPHVQIRPYRVVSSDGTRRRPSRGRTKAARRKQVSKQTRDTKIILGEGKVDSKPHCGRGNASKRRSYKKGKSGIRHDHNLG</sequence>
<feature type="compositionally biased region" description="Basic residues" evidence="1">
    <location>
        <begin position="125"/>
        <end position="137"/>
    </location>
</feature>
<dbReference type="EMBL" id="CP097505">
    <property type="protein sequence ID" value="URD91699.1"/>
    <property type="molecule type" value="Genomic_DNA"/>
</dbReference>
<name>A0A9E7F8H9_9LILI</name>
<feature type="compositionally biased region" description="Basic and acidic residues" evidence="1">
    <location>
        <begin position="101"/>
        <end position="118"/>
    </location>
</feature>